<reference evidence="1" key="1">
    <citation type="submission" date="2021-07" db="EMBL/GenBank/DDBJ databases">
        <title>Pseudohoeflea marina sp. nov. a polyhydroxyalcanoate-producing bacterium.</title>
        <authorList>
            <person name="Zheng W."/>
            <person name="Yu S."/>
            <person name="Huang Y."/>
        </authorList>
    </citation>
    <scope>NUCLEOTIDE SEQUENCE</scope>
    <source>
        <strain evidence="1">DP4N28-3</strain>
    </source>
</reference>
<keyword evidence="2" id="KW-1185">Reference proteome</keyword>
<gene>
    <name evidence="1" type="ORF">KY465_00080</name>
</gene>
<evidence type="ECO:0000313" key="2">
    <source>
        <dbReference type="Proteomes" id="UP001430804"/>
    </source>
</evidence>
<accession>A0ABS6WIA5</accession>
<comment type="caution">
    <text evidence="1">The sequence shown here is derived from an EMBL/GenBank/DDBJ whole genome shotgun (WGS) entry which is preliminary data.</text>
</comment>
<evidence type="ECO:0000313" key="1">
    <source>
        <dbReference type="EMBL" id="MBW3095668.1"/>
    </source>
</evidence>
<name>A0ABS6WIA5_9HYPH</name>
<dbReference type="RefSeq" id="WP_219157041.1">
    <property type="nucleotide sequence ID" value="NZ_JAHWQX010000001.1"/>
</dbReference>
<proteinExistence type="predicted"/>
<dbReference type="EMBL" id="JAHWQX010000001">
    <property type="protein sequence ID" value="MBW3095668.1"/>
    <property type="molecule type" value="Genomic_DNA"/>
</dbReference>
<organism evidence="1 2">
    <name type="scientific">Pseudohoeflea coraliihabitans</name>
    <dbReference type="NCBI Taxonomy" id="2860393"/>
    <lineage>
        <taxon>Bacteria</taxon>
        <taxon>Pseudomonadati</taxon>
        <taxon>Pseudomonadota</taxon>
        <taxon>Alphaproteobacteria</taxon>
        <taxon>Hyphomicrobiales</taxon>
        <taxon>Rhizobiaceae</taxon>
        <taxon>Pseudohoeflea</taxon>
    </lineage>
</organism>
<protein>
    <submittedName>
        <fullName evidence="1">Uncharacterized protein</fullName>
    </submittedName>
</protein>
<sequence>MTESKHTPGPWGAERAAFPVFEAYDFAIRASVGHGPVVIGEAFGRATQTVYLPAEANARLIAAAPDLLEALEGLLAKYTELVSSGDCGSWDPEKESEVIAARAAIAKAKGDA</sequence>
<dbReference type="Proteomes" id="UP001430804">
    <property type="component" value="Unassembled WGS sequence"/>
</dbReference>